<dbReference type="GO" id="GO:0038023">
    <property type="term" value="F:signaling receptor activity"/>
    <property type="evidence" value="ECO:0007669"/>
    <property type="project" value="TreeGrafter"/>
</dbReference>
<dbReference type="InterPro" id="IPR052612">
    <property type="entry name" value="ANP_Clearance_Receptor"/>
</dbReference>
<dbReference type="AlphaFoldDB" id="A0AA88XZH1"/>
<evidence type="ECO:0000256" key="6">
    <source>
        <dbReference type="SAM" id="SignalP"/>
    </source>
</evidence>
<keyword evidence="3 5" id="KW-1133">Transmembrane helix</keyword>
<accession>A0AA88XZH1</accession>
<keyword evidence="4 5" id="KW-0472">Membrane</keyword>
<evidence type="ECO:0000256" key="5">
    <source>
        <dbReference type="SAM" id="Phobius"/>
    </source>
</evidence>
<evidence type="ECO:0000313" key="8">
    <source>
        <dbReference type="EMBL" id="KAK3094834.1"/>
    </source>
</evidence>
<feature type="domain" description="Receptor ligand binding region" evidence="7">
    <location>
        <begin position="54"/>
        <end position="186"/>
    </location>
</feature>
<dbReference type="Gene3D" id="3.40.50.2300">
    <property type="match status" value="1"/>
</dbReference>
<evidence type="ECO:0000256" key="2">
    <source>
        <dbReference type="ARBA" id="ARBA00022692"/>
    </source>
</evidence>
<keyword evidence="9" id="KW-1185">Reference proteome</keyword>
<proteinExistence type="predicted"/>
<protein>
    <recommendedName>
        <fullName evidence="7">Receptor ligand binding region domain-containing protein</fullName>
    </recommendedName>
</protein>
<dbReference type="GO" id="GO:0017046">
    <property type="term" value="F:peptide hormone binding"/>
    <property type="evidence" value="ECO:0007669"/>
    <property type="project" value="TreeGrafter"/>
</dbReference>
<name>A0AA88XZH1_PINIB</name>
<feature type="transmembrane region" description="Helical" evidence="5">
    <location>
        <begin position="12"/>
        <end position="39"/>
    </location>
</feature>
<comment type="subcellular location">
    <subcellularLocation>
        <location evidence="1">Membrane</location>
    </subcellularLocation>
</comment>
<dbReference type="Pfam" id="PF01094">
    <property type="entry name" value="ANF_receptor"/>
    <property type="match status" value="1"/>
</dbReference>
<gene>
    <name evidence="8" type="ORF">FSP39_006859</name>
</gene>
<evidence type="ECO:0000259" key="7">
    <source>
        <dbReference type="Pfam" id="PF01094"/>
    </source>
</evidence>
<sequence length="289" mass="33270">MENLLISSYMYWITFILIVLSQTLAQGIGTTTVHLAVIAPQSPQQRPFSLTKIRPAIDIGVERVKESNILPNVWFNVTYADSGMNAAKTPVEAFRIMNNGLHLFLGPVYDLALAPVGRYAPYWSVPIISPGGLAHDFKYNRDREYSTLTRMGAGFDSLTVFIGSIFRTFQWSNVKLLYDGDGQKNIFPRFCYLLASAYIHYWNKKKNRSTVKHNFSFLKHRSQYEEILREEIGTKYSGEYSNSGIILPIIFFFVLDLPNECTQFRNIFPVSTYGIVHLVYYYLNNFSWE</sequence>
<keyword evidence="2 5" id="KW-0812">Transmembrane</keyword>
<feature type="chain" id="PRO_5041708412" description="Receptor ligand binding region domain-containing protein" evidence="6">
    <location>
        <begin position="26"/>
        <end position="289"/>
    </location>
</feature>
<feature type="transmembrane region" description="Helical" evidence="5">
    <location>
        <begin position="186"/>
        <end position="203"/>
    </location>
</feature>
<dbReference type="GO" id="GO:0007165">
    <property type="term" value="P:signal transduction"/>
    <property type="evidence" value="ECO:0007669"/>
    <property type="project" value="TreeGrafter"/>
</dbReference>
<evidence type="ECO:0000313" key="9">
    <source>
        <dbReference type="Proteomes" id="UP001186944"/>
    </source>
</evidence>
<reference evidence="8" key="1">
    <citation type="submission" date="2019-08" db="EMBL/GenBank/DDBJ databases">
        <title>The improved chromosome-level genome for the pearl oyster Pinctada fucata martensii using PacBio sequencing and Hi-C.</title>
        <authorList>
            <person name="Zheng Z."/>
        </authorList>
    </citation>
    <scope>NUCLEOTIDE SEQUENCE</scope>
    <source>
        <strain evidence="8">ZZ-2019</strain>
        <tissue evidence="8">Adductor muscle</tissue>
    </source>
</reference>
<feature type="transmembrane region" description="Helical" evidence="5">
    <location>
        <begin position="148"/>
        <end position="166"/>
    </location>
</feature>
<evidence type="ECO:0000256" key="4">
    <source>
        <dbReference type="ARBA" id="ARBA00023136"/>
    </source>
</evidence>
<dbReference type="EMBL" id="VSWD01000008">
    <property type="protein sequence ID" value="KAK3094834.1"/>
    <property type="molecule type" value="Genomic_DNA"/>
</dbReference>
<evidence type="ECO:0000256" key="3">
    <source>
        <dbReference type="ARBA" id="ARBA00022989"/>
    </source>
</evidence>
<evidence type="ECO:0000256" key="1">
    <source>
        <dbReference type="ARBA" id="ARBA00004370"/>
    </source>
</evidence>
<comment type="caution">
    <text evidence="8">The sequence shown here is derived from an EMBL/GenBank/DDBJ whole genome shotgun (WGS) entry which is preliminary data.</text>
</comment>
<dbReference type="PANTHER" id="PTHR44755:SF11">
    <property type="entry name" value="ATRIAL NATRIURETIC PEPTIDE RECEPTOR 3 ISOFORM X1"/>
    <property type="match status" value="1"/>
</dbReference>
<dbReference type="InterPro" id="IPR001828">
    <property type="entry name" value="ANF_lig-bd_rcpt"/>
</dbReference>
<dbReference type="InterPro" id="IPR028082">
    <property type="entry name" value="Peripla_BP_I"/>
</dbReference>
<feature type="signal peptide" evidence="6">
    <location>
        <begin position="1"/>
        <end position="25"/>
    </location>
</feature>
<dbReference type="GO" id="GO:0016020">
    <property type="term" value="C:membrane"/>
    <property type="evidence" value="ECO:0007669"/>
    <property type="project" value="UniProtKB-SubCell"/>
</dbReference>
<organism evidence="8 9">
    <name type="scientific">Pinctada imbricata</name>
    <name type="common">Atlantic pearl-oyster</name>
    <name type="synonym">Pinctada martensii</name>
    <dbReference type="NCBI Taxonomy" id="66713"/>
    <lineage>
        <taxon>Eukaryota</taxon>
        <taxon>Metazoa</taxon>
        <taxon>Spiralia</taxon>
        <taxon>Lophotrochozoa</taxon>
        <taxon>Mollusca</taxon>
        <taxon>Bivalvia</taxon>
        <taxon>Autobranchia</taxon>
        <taxon>Pteriomorphia</taxon>
        <taxon>Pterioida</taxon>
        <taxon>Pterioidea</taxon>
        <taxon>Pteriidae</taxon>
        <taxon>Pinctada</taxon>
    </lineage>
</organism>
<dbReference type="SUPFAM" id="SSF53822">
    <property type="entry name" value="Periplasmic binding protein-like I"/>
    <property type="match status" value="1"/>
</dbReference>
<keyword evidence="6" id="KW-0732">Signal</keyword>
<dbReference type="PANTHER" id="PTHR44755">
    <property type="entry name" value="NATRIURETIC PEPTIDE RECEPTOR 3-RELATED"/>
    <property type="match status" value="1"/>
</dbReference>
<dbReference type="Proteomes" id="UP001186944">
    <property type="component" value="Unassembled WGS sequence"/>
</dbReference>